<proteinExistence type="predicted"/>
<dbReference type="RefSeq" id="WP_092667031.1">
    <property type="nucleotide sequence ID" value="NZ_LT629734.1"/>
</dbReference>
<dbReference type="STRING" id="684552.SAMN04489719_2180"/>
<sequence>MRAATGRGHEEWRDLLDAAGAREWSHRAIADWLVAEHGVEPWWSQGITVDFEQARKGRLPGQQADGTFAVSMTRTVPGERLVALAAVRAVVEARHGAAHGENLVAVQPVVRWRLADGTRLAAAAQQPGRSGTPVNLTIEKLADAAAMEAAKAELAAILAEAAG</sequence>
<reference evidence="2" key="1">
    <citation type="submission" date="2016-10" db="EMBL/GenBank/DDBJ databases">
        <authorList>
            <person name="Varghese N."/>
            <person name="Submissions S."/>
        </authorList>
    </citation>
    <scope>NUCLEOTIDE SEQUENCE [LARGE SCALE GENOMIC DNA]</scope>
    <source>
        <strain evidence="2">DSM 22965</strain>
    </source>
</reference>
<evidence type="ECO:0000313" key="1">
    <source>
        <dbReference type="EMBL" id="SDS37714.1"/>
    </source>
</evidence>
<organism evidence="1 2">
    <name type="scientific">Agrococcus carbonis</name>
    <dbReference type="NCBI Taxonomy" id="684552"/>
    <lineage>
        <taxon>Bacteria</taxon>
        <taxon>Bacillati</taxon>
        <taxon>Actinomycetota</taxon>
        <taxon>Actinomycetes</taxon>
        <taxon>Micrococcales</taxon>
        <taxon>Microbacteriaceae</taxon>
        <taxon>Agrococcus</taxon>
    </lineage>
</organism>
<dbReference type="OrthoDB" id="3837807at2"/>
<accession>A0A1H1RPV2</accession>
<dbReference type="Proteomes" id="UP000199649">
    <property type="component" value="Chromosome I"/>
</dbReference>
<dbReference type="AlphaFoldDB" id="A0A1H1RPV2"/>
<name>A0A1H1RPV2_9MICO</name>
<gene>
    <name evidence="1" type="ORF">SAMN04489719_2180</name>
</gene>
<protein>
    <submittedName>
        <fullName evidence="1">Uncharacterized protein</fullName>
    </submittedName>
</protein>
<dbReference type="EMBL" id="LT629734">
    <property type="protein sequence ID" value="SDS37714.1"/>
    <property type="molecule type" value="Genomic_DNA"/>
</dbReference>
<keyword evidence="2" id="KW-1185">Reference proteome</keyword>
<evidence type="ECO:0000313" key="2">
    <source>
        <dbReference type="Proteomes" id="UP000199649"/>
    </source>
</evidence>